<dbReference type="AlphaFoldDB" id="A0A2M4B1K3"/>
<reference evidence="2" key="1">
    <citation type="submission" date="2018-01" db="EMBL/GenBank/DDBJ databases">
        <title>An insight into the sialome of Amazonian anophelines.</title>
        <authorList>
            <person name="Ribeiro J.M."/>
            <person name="Scarpassa V."/>
            <person name="Calvo E."/>
        </authorList>
    </citation>
    <scope>NUCLEOTIDE SEQUENCE</scope>
    <source>
        <tissue evidence="2">Salivary glands</tissue>
    </source>
</reference>
<organism evidence="2">
    <name type="scientific">Anopheles triannulatus</name>
    <dbReference type="NCBI Taxonomy" id="58253"/>
    <lineage>
        <taxon>Eukaryota</taxon>
        <taxon>Metazoa</taxon>
        <taxon>Ecdysozoa</taxon>
        <taxon>Arthropoda</taxon>
        <taxon>Hexapoda</taxon>
        <taxon>Insecta</taxon>
        <taxon>Pterygota</taxon>
        <taxon>Neoptera</taxon>
        <taxon>Endopterygota</taxon>
        <taxon>Diptera</taxon>
        <taxon>Nematocera</taxon>
        <taxon>Culicoidea</taxon>
        <taxon>Culicidae</taxon>
        <taxon>Anophelinae</taxon>
        <taxon>Anopheles</taxon>
    </lineage>
</organism>
<accession>A0A2M4B1K3</accession>
<evidence type="ECO:0000313" key="2">
    <source>
        <dbReference type="EMBL" id="MBW46910.1"/>
    </source>
</evidence>
<feature type="region of interest" description="Disordered" evidence="1">
    <location>
        <begin position="73"/>
        <end position="99"/>
    </location>
</feature>
<dbReference type="EMBL" id="GGFK01013589">
    <property type="protein sequence ID" value="MBW46910.1"/>
    <property type="molecule type" value="Transcribed_RNA"/>
</dbReference>
<proteinExistence type="predicted"/>
<protein>
    <submittedName>
        <fullName evidence="2">Putative secreted protein</fullName>
    </submittedName>
</protein>
<sequence length="99" mass="11403">MVRFHRMPSLVVRMGRICILGVRSMRVRSFPARWSARTVSAMWRGVVSRTRRLSTRCCAILAECLYRARAVRSRPPPCRPVKRRTGNRCSLGASTTRVR</sequence>
<name>A0A2M4B1K3_9DIPT</name>
<evidence type="ECO:0000256" key="1">
    <source>
        <dbReference type="SAM" id="MobiDB-lite"/>
    </source>
</evidence>